<comment type="similarity">
    <text evidence="1 9">Belongs to the GTP-binding SRP family. SRP54 subfamily.</text>
</comment>
<organism evidence="10 11">
    <name type="scientific">Mucispirillum schaedleri ASF457</name>
    <dbReference type="NCBI Taxonomy" id="1379858"/>
    <lineage>
        <taxon>Bacteria</taxon>
        <taxon>Pseudomonadati</taxon>
        <taxon>Deferribacterota</taxon>
        <taxon>Deferribacteres</taxon>
        <taxon>Deferribacterales</taxon>
        <taxon>Mucispirillaceae</taxon>
        <taxon>Mucispirillum</taxon>
    </lineage>
</organism>
<comment type="catalytic activity">
    <reaction evidence="8 9">
        <text>GTP + H2O = GDP + phosphate + H(+)</text>
        <dbReference type="Rhea" id="RHEA:19669"/>
        <dbReference type="ChEBI" id="CHEBI:15377"/>
        <dbReference type="ChEBI" id="CHEBI:15378"/>
        <dbReference type="ChEBI" id="CHEBI:37565"/>
        <dbReference type="ChEBI" id="CHEBI:43474"/>
        <dbReference type="ChEBI" id="CHEBI:58189"/>
        <dbReference type="EC" id="3.6.5.4"/>
    </reaction>
</comment>
<dbReference type="InterPro" id="IPR003593">
    <property type="entry name" value="AAA+_ATPase"/>
</dbReference>
<evidence type="ECO:0000256" key="5">
    <source>
        <dbReference type="ARBA" id="ARBA00023134"/>
    </source>
</evidence>
<dbReference type="Pfam" id="PF02881">
    <property type="entry name" value="SRP54_N"/>
    <property type="match status" value="1"/>
</dbReference>
<dbReference type="SMART" id="SM00382">
    <property type="entry name" value="AAA"/>
    <property type="match status" value="1"/>
</dbReference>
<comment type="domain">
    <text evidence="9">Composed of three domains: the N-terminal N domain, which is responsible for interactions with the ribosome, the central G domain, which binds GTP, and the C-terminal M domain, which binds the RNA and the signal sequence of the RNC.</text>
</comment>
<dbReference type="NCBIfam" id="TIGR00959">
    <property type="entry name" value="ffh"/>
    <property type="match status" value="1"/>
</dbReference>
<dbReference type="AlphaFoldDB" id="V2Q7X6"/>
<dbReference type="KEGG" id="msch:N508_001947"/>
<dbReference type="Gene3D" id="3.40.50.300">
    <property type="entry name" value="P-loop containing nucleotide triphosphate hydrolases"/>
    <property type="match status" value="1"/>
</dbReference>
<keyword evidence="11" id="KW-1185">Reference proteome</keyword>
<dbReference type="RefSeq" id="WP_023276877.1">
    <property type="nucleotide sequence ID" value="NZ_CP097562.1"/>
</dbReference>
<keyword evidence="6 9" id="KW-0733">Signal recognition particle</keyword>
<evidence type="ECO:0000256" key="6">
    <source>
        <dbReference type="ARBA" id="ARBA00023135"/>
    </source>
</evidence>
<dbReference type="Proteomes" id="UP000017429">
    <property type="component" value="Chromosome"/>
</dbReference>
<dbReference type="SMART" id="SM00962">
    <property type="entry name" value="SRP54"/>
    <property type="match status" value="1"/>
</dbReference>
<keyword evidence="9" id="KW-0963">Cytoplasm</keyword>
<evidence type="ECO:0000256" key="4">
    <source>
        <dbReference type="ARBA" id="ARBA00022884"/>
    </source>
</evidence>
<dbReference type="PANTHER" id="PTHR11564">
    <property type="entry name" value="SIGNAL RECOGNITION PARTICLE 54K PROTEIN SRP54"/>
    <property type="match status" value="1"/>
</dbReference>
<dbReference type="FunFam" id="3.40.50.300:FF:000022">
    <property type="entry name" value="Signal recognition particle 54 kDa subunit"/>
    <property type="match status" value="1"/>
</dbReference>
<dbReference type="PANTHER" id="PTHR11564:SF5">
    <property type="entry name" value="SIGNAL RECOGNITION PARTICLE SUBUNIT SRP54"/>
    <property type="match status" value="1"/>
</dbReference>
<dbReference type="InterPro" id="IPR042101">
    <property type="entry name" value="SRP54_N_sf"/>
</dbReference>
<dbReference type="InterPro" id="IPR004125">
    <property type="entry name" value="Signal_recog_particle_SRP54_M"/>
</dbReference>
<evidence type="ECO:0000313" key="11">
    <source>
        <dbReference type="Proteomes" id="UP000017429"/>
    </source>
</evidence>
<dbReference type="PROSITE" id="PS00300">
    <property type="entry name" value="SRP54"/>
    <property type="match status" value="1"/>
</dbReference>
<sequence length="451" mass="49582">MFADLNEKLSGVFKRLKGEARISEANIAEAVKQVRMALLEADVNYKVVKSFISGVQEAALGESVIKSVSPAQQFIKIVHDNLVEILGGKDYEPSLPLQSIPPTIIMLSGLQGSGKTTSAGKLGRYFAKDGKNVLLIAADIYRPAAIDQLEVLGKNLNIDVYSDKSSKDAVKIVRDGLEYAKKAAKDIVIVDTAGRLHIDEELMQEVENVKKAVSPHYTFFVADAMTGQDAVNAATEFNNRLEITGVILTKTDGDARGGAALSIRYATSKPLMFIGTGEKPDEFELFHPDRMASRILGMGDIVSLVERAQEVIDVEEAEMMAGKIKTGLDYNDILKQFSMMNKMGSLESILKMIPGLPKINSADIDESRIKRTQAIIYSMTKRERTRQDALNGSRKKRIARGAGVSVNEVNKLIDQLTNMNKMMKKVSRKVGGKTPDMNMKDLAKLMKGMKF</sequence>
<reference evidence="10" key="3">
    <citation type="submission" date="2022-06" db="EMBL/GenBank/DDBJ databases">
        <title>Resources to Facilitate Use of the Altered Schaedler Flora (ASF) Mouse Model to Study Microbiome Function.</title>
        <authorList>
            <person name="Proctor A."/>
            <person name="Parvinroo S."/>
            <person name="Richie T."/>
            <person name="Jia X."/>
            <person name="Lee S.T.M."/>
            <person name="Karp P.D."/>
            <person name="Paley S."/>
            <person name="Kostic A.D."/>
            <person name="Pierre J.F."/>
            <person name="Wannemuehler M.J."/>
            <person name="Phillips G.J."/>
        </authorList>
    </citation>
    <scope>NUCLEOTIDE SEQUENCE</scope>
    <source>
        <strain evidence="10">ASF457</strain>
    </source>
</reference>
<dbReference type="Gene3D" id="1.10.260.30">
    <property type="entry name" value="Signal recognition particle, SRP54 subunit, M-domain"/>
    <property type="match status" value="1"/>
</dbReference>
<dbReference type="SUPFAM" id="SSF47446">
    <property type="entry name" value="Signal peptide-binding domain"/>
    <property type="match status" value="1"/>
</dbReference>
<dbReference type="InterPro" id="IPR013822">
    <property type="entry name" value="Signal_recog_particl_SRP54_hlx"/>
</dbReference>
<keyword evidence="5 9" id="KW-0342">GTP-binding</keyword>
<dbReference type="InterPro" id="IPR036891">
    <property type="entry name" value="Signal_recog_part_SRP54_M_sf"/>
</dbReference>
<dbReference type="InterPro" id="IPR022941">
    <property type="entry name" value="SRP54"/>
</dbReference>
<dbReference type="GO" id="GO:0008312">
    <property type="term" value="F:7S RNA binding"/>
    <property type="evidence" value="ECO:0007669"/>
    <property type="project" value="InterPro"/>
</dbReference>
<evidence type="ECO:0000256" key="3">
    <source>
        <dbReference type="ARBA" id="ARBA00022801"/>
    </source>
</evidence>
<evidence type="ECO:0000256" key="2">
    <source>
        <dbReference type="ARBA" id="ARBA00022741"/>
    </source>
</evidence>
<feature type="binding site" evidence="9">
    <location>
        <begin position="109"/>
        <end position="116"/>
    </location>
    <ligand>
        <name>GTP</name>
        <dbReference type="ChEBI" id="CHEBI:37565"/>
    </ligand>
</feature>
<evidence type="ECO:0000256" key="1">
    <source>
        <dbReference type="ARBA" id="ARBA00005450"/>
    </source>
</evidence>
<dbReference type="InterPro" id="IPR004780">
    <property type="entry name" value="SRP"/>
</dbReference>
<keyword evidence="3 9" id="KW-0378">Hydrolase</keyword>
<evidence type="ECO:0000256" key="9">
    <source>
        <dbReference type="HAMAP-Rule" id="MF_00306"/>
    </source>
</evidence>
<keyword evidence="7 9" id="KW-0687">Ribonucleoprotein</keyword>
<dbReference type="SMART" id="SM00963">
    <property type="entry name" value="SRP54_N"/>
    <property type="match status" value="1"/>
</dbReference>
<evidence type="ECO:0000256" key="7">
    <source>
        <dbReference type="ARBA" id="ARBA00023274"/>
    </source>
</evidence>
<dbReference type="SUPFAM" id="SSF52540">
    <property type="entry name" value="P-loop containing nucleoside triphosphate hydrolases"/>
    <property type="match status" value="1"/>
</dbReference>
<dbReference type="GO" id="GO:0048500">
    <property type="term" value="C:signal recognition particle"/>
    <property type="evidence" value="ECO:0007669"/>
    <property type="project" value="UniProtKB-UniRule"/>
</dbReference>
<dbReference type="OrthoDB" id="9804720at2"/>
<comment type="subunit">
    <text evidence="9">Part of the signal recognition particle protein translocation system, which is composed of SRP and FtsY.</text>
</comment>
<feature type="binding site" evidence="9">
    <location>
        <begin position="249"/>
        <end position="252"/>
    </location>
    <ligand>
        <name>GTP</name>
        <dbReference type="ChEBI" id="CHEBI:37565"/>
    </ligand>
</feature>
<keyword evidence="4 9" id="KW-0694">RNA-binding</keyword>
<dbReference type="GO" id="GO:0005525">
    <property type="term" value="F:GTP binding"/>
    <property type="evidence" value="ECO:0007669"/>
    <property type="project" value="UniProtKB-UniRule"/>
</dbReference>
<accession>V2Q7X6</accession>
<reference evidence="10" key="1">
    <citation type="journal article" date="2014" name="Genome Announc.">
        <title>Draft genome sequences of the altered schaedler flora, a defined bacterial community from gnotobiotic mice.</title>
        <authorList>
            <person name="Wannemuehler M.J."/>
            <person name="Overstreet A.M."/>
            <person name="Ward D.V."/>
            <person name="Phillips G.J."/>
        </authorList>
    </citation>
    <scope>NUCLEOTIDE SEQUENCE</scope>
    <source>
        <strain evidence="10">ASF457</strain>
    </source>
</reference>
<dbReference type="GO" id="GO:0006614">
    <property type="term" value="P:SRP-dependent cotranslational protein targeting to membrane"/>
    <property type="evidence" value="ECO:0007669"/>
    <property type="project" value="InterPro"/>
</dbReference>
<dbReference type="Pfam" id="PF00448">
    <property type="entry name" value="SRP54"/>
    <property type="match status" value="1"/>
</dbReference>
<feature type="binding site" evidence="9">
    <location>
        <begin position="191"/>
        <end position="195"/>
    </location>
    <ligand>
        <name>GTP</name>
        <dbReference type="ChEBI" id="CHEBI:37565"/>
    </ligand>
</feature>
<reference evidence="10" key="2">
    <citation type="submission" date="2022-05" db="EMBL/GenBank/DDBJ databases">
        <authorList>
            <person name="Proctor A.L."/>
            <person name="Phillips G.J."/>
            <person name="Wannemuehler M.J."/>
        </authorList>
    </citation>
    <scope>NUCLEOTIDE SEQUENCE</scope>
    <source>
        <strain evidence="10">ASF457</strain>
    </source>
</reference>
<dbReference type="EC" id="3.6.5.4" evidence="9"/>
<dbReference type="eggNOG" id="COG0541">
    <property type="taxonomic scope" value="Bacteria"/>
</dbReference>
<dbReference type="InterPro" id="IPR027417">
    <property type="entry name" value="P-loop_NTPase"/>
</dbReference>
<gene>
    <name evidence="9 10" type="primary">ffh</name>
    <name evidence="10" type="ORF">N508_001947</name>
</gene>
<evidence type="ECO:0000313" key="10">
    <source>
        <dbReference type="EMBL" id="USF24853.1"/>
    </source>
</evidence>
<dbReference type="HAMAP" id="MF_00306">
    <property type="entry name" value="SRP54"/>
    <property type="match status" value="1"/>
</dbReference>
<proteinExistence type="inferred from homology"/>
<protein>
    <recommendedName>
        <fullName evidence="9">Signal recognition particle protein</fullName>
        <ecNumber evidence="9">3.6.5.4</ecNumber>
    </recommendedName>
    <alternativeName>
        <fullName evidence="9">Fifty-four homolog</fullName>
    </alternativeName>
</protein>
<comment type="subcellular location">
    <subcellularLocation>
        <location evidence="9">Cytoplasm</location>
    </subcellularLocation>
    <text evidence="9">The SRP-RNC complex is targeted to the cytoplasmic membrane.</text>
</comment>
<dbReference type="EMBL" id="CP097562">
    <property type="protein sequence ID" value="USF24853.1"/>
    <property type="molecule type" value="Genomic_DNA"/>
</dbReference>
<dbReference type="GO" id="GO:0003924">
    <property type="term" value="F:GTPase activity"/>
    <property type="evidence" value="ECO:0007669"/>
    <property type="project" value="UniProtKB-UniRule"/>
</dbReference>
<dbReference type="Gene3D" id="1.20.120.140">
    <property type="entry name" value="Signal recognition particle SRP54, nucleotide-binding domain"/>
    <property type="match status" value="1"/>
</dbReference>
<name>V2Q7X6_9BACT</name>
<dbReference type="InterPro" id="IPR000897">
    <property type="entry name" value="SRP54_GTPase_dom"/>
</dbReference>
<keyword evidence="2 9" id="KW-0547">Nucleotide-binding</keyword>
<evidence type="ECO:0000256" key="8">
    <source>
        <dbReference type="ARBA" id="ARBA00048027"/>
    </source>
</evidence>
<comment type="function">
    <text evidence="9">Involved in targeting and insertion of nascent membrane proteins into the cytoplasmic membrane. Binds to the hydrophobic signal sequence of the ribosome-nascent chain (RNC) as it emerges from the ribosomes. The SRP-RNC complex is then targeted to the cytoplasmic membrane where it interacts with the SRP receptor FtsY.</text>
</comment>
<dbReference type="Pfam" id="PF02978">
    <property type="entry name" value="SRP_SPB"/>
    <property type="match status" value="1"/>
</dbReference>
<dbReference type="CDD" id="cd18539">
    <property type="entry name" value="SRP_G"/>
    <property type="match status" value="1"/>
</dbReference>